<evidence type="ECO:0000256" key="2">
    <source>
        <dbReference type="ARBA" id="ARBA00006484"/>
    </source>
</evidence>
<keyword evidence="8" id="KW-0275">Fatty acid biosynthesis</keyword>
<protein>
    <recommendedName>
        <fullName evidence="9">Ketoreductase domain-containing protein</fullName>
    </recommendedName>
</protein>
<evidence type="ECO:0000256" key="3">
    <source>
        <dbReference type="ARBA" id="ARBA00022516"/>
    </source>
</evidence>
<dbReference type="FunFam" id="3.40.50.720:FF:000037">
    <property type="entry name" value="3-oxoacyl-[acyl-carrier-protein] reductase FabG"/>
    <property type="match status" value="1"/>
</dbReference>
<dbReference type="SMART" id="SM00822">
    <property type="entry name" value="PKS_KR"/>
    <property type="match status" value="1"/>
</dbReference>
<dbReference type="PROSITE" id="PS00061">
    <property type="entry name" value="ADH_SHORT"/>
    <property type="match status" value="1"/>
</dbReference>
<name>A0A381U3S8_9ZZZZ</name>
<keyword evidence="7" id="KW-0443">Lipid metabolism</keyword>
<proteinExistence type="inferred from homology"/>
<evidence type="ECO:0000256" key="7">
    <source>
        <dbReference type="ARBA" id="ARBA00023098"/>
    </source>
</evidence>
<dbReference type="InterPro" id="IPR050259">
    <property type="entry name" value="SDR"/>
</dbReference>
<dbReference type="PRINTS" id="PR00080">
    <property type="entry name" value="SDRFAMILY"/>
</dbReference>
<dbReference type="SUPFAM" id="SSF51735">
    <property type="entry name" value="NAD(P)-binding Rossmann-fold domains"/>
    <property type="match status" value="1"/>
</dbReference>
<dbReference type="PANTHER" id="PTHR42879:SF2">
    <property type="entry name" value="3-OXOACYL-[ACYL-CARRIER-PROTEIN] REDUCTASE FABG"/>
    <property type="match status" value="1"/>
</dbReference>
<dbReference type="NCBIfam" id="NF009464">
    <property type="entry name" value="PRK12824.1"/>
    <property type="match status" value="1"/>
</dbReference>
<sequence length="244" mass="25690">MAEICLVTGGSRGIGKAICEALGSAGCLVVGTATTSEGAQAITDFLNNLEIPGRGYRLDVRDQESVDQLLGDIETEYGSVSVLVNNAGITGDNLLLRMKEQDWDGIIDTNLKSLYRLSKAVLRKMTKTRHGRIINIGSVVGSTGNAGQTNYAAAKAGMIGFTRALAREVASRNITVNIVAPGFIDTDMTAKLPESQRESLIESVPLGRLGLPNEVASLVAFLASDAGAYITGQVLHVNGGMYMG</sequence>
<dbReference type="AlphaFoldDB" id="A0A381U3S8"/>
<keyword evidence="3" id="KW-0444">Lipid biosynthesis</keyword>
<dbReference type="Pfam" id="PF13561">
    <property type="entry name" value="adh_short_C2"/>
    <property type="match status" value="1"/>
</dbReference>
<dbReference type="InterPro" id="IPR002347">
    <property type="entry name" value="SDR_fam"/>
</dbReference>
<keyword evidence="4" id="KW-0276">Fatty acid metabolism</keyword>
<gene>
    <name evidence="10" type="ORF">METZ01_LOCUS75739</name>
</gene>
<reference evidence="10" key="1">
    <citation type="submission" date="2018-05" db="EMBL/GenBank/DDBJ databases">
        <authorList>
            <person name="Lanie J.A."/>
            <person name="Ng W.-L."/>
            <person name="Kazmierczak K.M."/>
            <person name="Andrzejewski T.M."/>
            <person name="Davidsen T.M."/>
            <person name="Wayne K.J."/>
            <person name="Tettelin H."/>
            <person name="Glass J.I."/>
            <person name="Rusch D."/>
            <person name="Podicherti R."/>
            <person name="Tsui H.-C.T."/>
            <person name="Winkler M.E."/>
        </authorList>
    </citation>
    <scope>NUCLEOTIDE SEQUENCE</scope>
</reference>
<accession>A0A381U3S8</accession>
<evidence type="ECO:0000256" key="8">
    <source>
        <dbReference type="ARBA" id="ARBA00023160"/>
    </source>
</evidence>
<evidence type="ECO:0000259" key="9">
    <source>
        <dbReference type="SMART" id="SM00822"/>
    </source>
</evidence>
<keyword evidence="5" id="KW-0521">NADP</keyword>
<evidence type="ECO:0000313" key="10">
    <source>
        <dbReference type="EMBL" id="SVA22885.1"/>
    </source>
</evidence>
<dbReference type="EMBL" id="UINC01005681">
    <property type="protein sequence ID" value="SVA22885.1"/>
    <property type="molecule type" value="Genomic_DNA"/>
</dbReference>
<dbReference type="GO" id="GO:0006633">
    <property type="term" value="P:fatty acid biosynthetic process"/>
    <property type="evidence" value="ECO:0007669"/>
    <property type="project" value="UniProtKB-KW"/>
</dbReference>
<comment type="pathway">
    <text evidence="1">Lipid metabolism; fatty acid biosynthesis.</text>
</comment>
<dbReference type="GO" id="GO:0051287">
    <property type="term" value="F:NAD binding"/>
    <property type="evidence" value="ECO:0007669"/>
    <property type="project" value="InterPro"/>
</dbReference>
<dbReference type="Gene3D" id="3.40.50.720">
    <property type="entry name" value="NAD(P)-binding Rossmann-like Domain"/>
    <property type="match status" value="1"/>
</dbReference>
<evidence type="ECO:0000256" key="5">
    <source>
        <dbReference type="ARBA" id="ARBA00022857"/>
    </source>
</evidence>
<dbReference type="InterPro" id="IPR057326">
    <property type="entry name" value="KR_dom"/>
</dbReference>
<dbReference type="InterPro" id="IPR020904">
    <property type="entry name" value="Sc_DH/Rdtase_CS"/>
</dbReference>
<evidence type="ECO:0000256" key="6">
    <source>
        <dbReference type="ARBA" id="ARBA00023002"/>
    </source>
</evidence>
<dbReference type="NCBIfam" id="NF009466">
    <property type="entry name" value="PRK12826.1-2"/>
    <property type="match status" value="1"/>
</dbReference>
<dbReference type="InterPro" id="IPR011284">
    <property type="entry name" value="3oxo_ACP_reduc"/>
</dbReference>
<comment type="similarity">
    <text evidence="2">Belongs to the short-chain dehydrogenases/reductases (SDR) family.</text>
</comment>
<organism evidence="10">
    <name type="scientific">marine metagenome</name>
    <dbReference type="NCBI Taxonomy" id="408172"/>
    <lineage>
        <taxon>unclassified sequences</taxon>
        <taxon>metagenomes</taxon>
        <taxon>ecological metagenomes</taxon>
    </lineage>
</organism>
<keyword evidence="6" id="KW-0560">Oxidoreductase</keyword>
<dbReference type="CDD" id="cd05333">
    <property type="entry name" value="BKR_SDR_c"/>
    <property type="match status" value="1"/>
</dbReference>
<dbReference type="InterPro" id="IPR036291">
    <property type="entry name" value="NAD(P)-bd_dom_sf"/>
</dbReference>
<evidence type="ECO:0000256" key="4">
    <source>
        <dbReference type="ARBA" id="ARBA00022832"/>
    </source>
</evidence>
<dbReference type="NCBIfam" id="TIGR01830">
    <property type="entry name" value="3oxo_ACP_reduc"/>
    <property type="match status" value="1"/>
</dbReference>
<dbReference type="PANTHER" id="PTHR42879">
    <property type="entry name" value="3-OXOACYL-(ACYL-CARRIER-PROTEIN) REDUCTASE"/>
    <property type="match status" value="1"/>
</dbReference>
<dbReference type="GO" id="GO:0004316">
    <property type="term" value="F:3-oxoacyl-[acyl-carrier-protein] reductase (NADPH) activity"/>
    <property type="evidence" value="ECO:0007669"/>
    <property type="project" value="InterPro"/>
</dbReference>
<dbReference type="PRINTS" id="PR00081">
    <property type="entry name" value="GDHRDH"/>
</dbReference>
<feature type="domain" description="Ketoreductase" evidence="9">
    <location>
        <begin position="3"/>
        <end position="187"/>
    </location>
</feature>
<evidence type="ECO:0000256" key="1">
    <source>
        <dbReference type="ARBA" id="ARBA00005194"/>
    </source>
</evidence>
<dbReference type="NCBIfam" id="NF004197">
    <property type="entry name" value="PRK05653.1-1"/>
    <property type="match status" value="1"/>
</dbReference>